<dbReference type="InterPro" id="IPR019363">
    <property type="entry name" value="LDAH"/>
</dbReference>
<dbReference type="EMBL" id="KB206458">
    <property type="protein sequence ID" value="ELP91568.1"/>
    <property type="molecule type" value="Genomic_DNA"/>
</dbReference>
<evidence type="ECO:0000313" key="7">
    <source>
        <dbReference type="Proteomes" id="UP000014680"/>
    </source>
</evidence>
<proteinExistence type="inferred from homology"/>
<dbReference type="PANTHER" id="PTHR13390">
    <property type="entry name" value="LIPASE"/>
    <property type="match status" value="1"/>
</dbReference>
<dbReference type="GO" id="GO:0005811">
    <property type="term" value="C:lipid droplet"/>
    <property type="evidence" value="ECO:0007669"/>
    <property type="project" value="UniProtKB-SubCell"/>
</dbReference>
<dbReference type="Proteomes" id="UP000014680">
    <property type="component" value="Unassembled WGS sequence"/>
</dbReference>
<dbReference type="Pfam" id="PF10230">
    <property type="entry name" value="LIDHydrolase"/>
    <property type="match status" value="1"/>
</dbReference>
<protein>
    <recommendedName>
        <fullName evidence="8">Lipid droplet-associated serine hydrolase</fullName>
    </recommendedName>
</protein>
<dbReference type="PANTHER" id="PTHR13390:SF0">
    <property type="entry name" value="LIPID DROPLET-ASSOCIATED HYDROLASE"/>
    <property type="match status" value="1"/>
</dbReference>
<evidence type="ECO:0000256" key="2">
    <source>
        <dbReference type="ARBA" id="ARBA00008300"/>
    </source>
</evidence>
<keyword evidence="5" id="KW-0812">Transmembrane</keyword>
<dbReference type="VEuPathDB" id="AmoebaDB:EIN_129080"/>
<keyword evidence="7" id="KW-1185">Reference proteome</keyword>
<evidence type="ECO:0000256" key="1">
    <source>
        <dbReference type="ARBA" id="ARBA00004502"/>
    </source>
</evidence>
<keyword evidence="5" id="KW-0472">Membrane</keyword>
<organism evidence="6 7">
    <name type="scientific">Entamoeba invadens IP1</name>
    <dbReference type="NCBI Taxonomy" id="370355"/>
    <lineage>
        <taxon>Eukaryota</taxon>
        <taxon>Amoebozoa</taxon>
        <taxon>Evosea</taxon>
        <taxon>Archamoebae</taxon>
        <taxon>Mastigamoebida</taxon>
        <taxon>Entamoebidae</taxon>
        <taxon>Entamoeba</taxon>
    </lineage>
</organism>
<dbReference type="GO" id="GO:0019915">
    <property type="term" value="P:lipid storage"/>
    <property type="evidence" value="ECO:0007669"/>
    <property type="project" value="InterPro"/>
</dbReference>
<evidence type="ECO:0008006" key="8">
    <source>
        <dbReference type="Google" id="ProtNLM"/>
    </source>
</evidence>
<evidence type="ECO:0000256" key="4">
    <source>
        <dbReference type="ARBA" id="ARBA00022801"/>
    </source>
</evidence>
<dbReference type="AlphaFoldDB" id="L7FMC5"/>
<keyword evidence="5" id="KW-1133">Transmembrane helix</keyword>
<evidence type="ECO:0000256" key="3">
    <source>
        <dbReference type="ARBA" id="ARBA00022677"/>
    </source>
</evidence>
<dbReference type="Gene3D" id="3.40.50.1820">
    <property type="entry name" value="alpha/beta hydrolase"/>
    <property type="match status" value="1"/>
</dbReference>
<dbReference type="RefSeq" id="XP_004258339.1">
    <property type="nucleotide sequence ID" value="XM_004258291.1"/>
</dbReference>
<gene>
    <name evidence="6" type="ORF">EIN_129080</name>
</gene>
<evidence type="ECO:0000313" key="6">
    <source>
        <dbReference type="EMBL" id="ELP91568.1"/>
    </source>
</evidence>
<dbReference type="OrthoDB" id="448051at2759"/>
<dbReference type="KEGG" id="eiv:EIN_129080"/>
<keyword evidence="4" id="KW-0378">Hydrolase</keyword>
<reference evidence="6 7" key="1">
    <citation type="submission" date="2012-10" db="EMBL/GenBank/DDBJ databases">
        <authorList>
            <person name="Zafar N."/>
            <person name="Inman J."/>
            <person name="Hall N."/>
            <person name="Lorenzi H."/>
            <person name="Caler E."/>
        </authorList>
    </citation>
    <scope>NUCLEOTIDE SEQUENCE [LARGE SCALE GENOMIC DNA]</scope>
    <source>
        <strain evidence="6 7">IP1</strain>
    </source>
</reference>
<dbReference type="GeneID" id="14890536"/>
<keyword evidence="3" id="KW-0551">Lipid droplet</keyword>
<dbReference type="SUPFAM" id="SSF53474">
    <property type="entry name" value="alpha/beta-Hydrolases"/>
    <property type="match status" value="1"/>
</dbReference>
<dbReference type="GO" id="GO:0016298">
    <property type="term" value="F:lipase activity"/>
    <property type="evidence" value="ECO:0007669"/>
    <property type="project" value="InterPro"/>
</dbReference>
<sequence>MCELTQFALNPTNICGQTCLVSPDYLTSTHCVLIFTGNPSLLGLYCGFCEGIQKRIQGVSFIVVSLHCTPIADIIPTWRTSLYEGVKVKLNLVDYLEHHMPKDVKYTLITHSLGAFMALHVLPQRPLFTQKIAKIIHLFPAIRDLKKSIDLPVRMLAHIPLTYPLISLVTYILKLLPLFLFTLFIQTVSTTPKFLSQKLQSELNPHHLAQVAYFTLDEEKIITKHDELTIKCLKSTADKTTVVFGLHDKYTPLYVRNEFKENYKDIKVIETETKHAFVLGKTQEMLDFFDKHNII</sequence>
<comment type="subcellular location">
    <subcellularLocation>
        <location evidence="1">Lipid droplet</location>
    </subcellularLocation>
</comment>
<accession>L7FMC5</accession>
<evidence type="ECO:0000256" key="5">
    <source>
        <dbReference type="SAM" id="Phobius"/>
    </source>
</evidence>
<feature type="transmembrane region" description="Helical" evidence="5">
    <location>
        <begin position="161"/>
        <end position="185"/>
    </location>
</feature>
<name>L7FMC5_ENTIV</name>
<comment type="similarity">
    <text evidence="2">Belongs to the AB hydrolase superfamily. LDAH family.</text>
</comment>
<dbReference type="OMA" id="KYPEDSI"/>
<dbReference type="InterPro" id="IPR029058">
    <property type="entry name" value="AB_hydrolase_fold"/>
</dbReference>